<keyword evidence="4" id="KW-1185">Reference proteome</keyword>
<accession>A0A7U3ZQ62</accession>
<evidence type="ECO:0000313" key="3">
    <source>
        <dbReference type="EMBL" id="AEI51327.1"/>
    </source>
</evidence>
<reference evidence="3 4" key="2">
    <citation type="journal article" date="2012" name="Stand. Genomic Sci.">
        <title>Complete genome sequence of the aquatic bacterium Runella slithyformis type strain (LSU 4(T)).</title>
        <authorList>
            <person name="Copeland A."/>
            <person name="Zhang X."/>
            <person name="Misra M."/>
            <person name="Lapidus A."/>
            <person name="Nolan M."/>
            <person name="Lucas S."/>
            <person name="Deshpande S."/>
            <person name="Cheng J.F."/>
            <person name="Tapia R."/>
            <person name="Goodwin L.A."/>
            <person name="Pitluck S."/>
            <person name="Liolios K."/>
            <person name="Pagani I."/>
            <person name="Ivanova N."/>
            <person name="Mikhailova N."/>
            <person name="Pati A."/>
            <person name="Chen A."/>
            <person name="Palaniappan K."/>
            <person name="Land M."/>
            <person name="Hauser L."/>
            <person name="Pan C."/>
            <person name="Jeffries C.D."/>
            <person name="Detter J.C."/>
            <person name="Brambilla E.M."/>
            <person name="Rohde M."/>
            <person name="Djao O.D."/>
            <person name="Goker M."/>
            <person name="Sikorski J."/>
            <person name="Tindall B.J."/>
            <person name="Woyke T."/>
            <person name="Bristow J."/>
            <person name="Eisen J.A."/>
            <person name="Markowitz V."/>
            <person name="Hugenholtz P."/>
            <person name="Kyrpides N.C."/>
            <person name="Klenk H.P."/>
            <person name="Mavromatis K."/>
        </authorList>
    </citation>
    <scope>NUCLEOTIDE SEQUENCE [LARGE SCALE GENOMIC DNA]</scope>
    <source>
        <strain evidence="4">ATCC 29530 / DSM 19594 / LMG 11500 / NCIMB 11436 / LSU 4</strain>
    </source>
</reference>
<keyword evidence="1" id="KW-0175">Coiled coil</keyword>
<dbReference type="Proteomes" id="UP000000493">
    <property type="component" value="Chromosome"/>
</dbReference>
<name>A0A7U3ZQ62_RUNSL</name>
<dbReference type="RefSeq" id="WP_013930609.1">
    <property type="nucleotide sequence ID" value="NC_015703.1"/>
</dbReference>
<protein>
    <submittedName>
        <fullName evidence="3">Uncharacterized protein</fullName>
    </submittedName>
</protein>
<dbReference type="KEGG" id="rsi:Runsl_5018"/>
<evidence type="ECO:0000256" key="1">
    <source>
        <dbReference type="SAM" id="Coils"/>
    </source>
</evidence>
<gene>
    <name evidence="3" type="ordered locus">Runsl_5018</name>
</gene>
<sequence>MIYPSNADGSLSDIIKKKTEEILRLSKENSSLKNKINRMSKATVIMGLEKELQKKDAEIARKTVEIKAKMWRIDYLNEELERAMRSIDSLIKKNAKIERDKNKEIERIIKEKAELEKRSISSGIDLFKKSEIEESNKRLTKENSKLKERLFELLRDREKIVHDKVYKNIEESGKLKNENDKYHGGEMSDGSIGFYSERRENGRFGSLSSFDNYDE</sequence>
<feature type="region of interest" description="Disordered" evidence="2">
    <location>
        <begin position="172"/>
        <end position="193"/>
    </location>
</feature>
<dbReference type="AlphaFoldDB" id="A0A7U3ZQ62"/>
<evidence type="ECO:0000313" key="4">
    <source>
        <dbReference type="Proteomes" id="UP000000493"/>
    </source>
</evidence>
<feature type="coiled-coil region" evidence="1">
    <location>
        <begin position="15"/>
        <end position="156"/>
    </location>
</feature>
<proteinExistence type="predicted"/>
<organism evidence="3 4">
    <name type="scientific">Runella slithyformis (strain ATCC 29530 / DSM 19594 / LMG 11500 / NCIMB 11436 / LSU 4)</name>
    <dbReference type="NCBI Taxonomy" id="761193"/>
    <lineage>
        <taxon>Bacteria</taxon>
        <taxon>Pseudomonadati</taxon>
        <taxon>Bacteroidota</taxon>
        <taxon>Cytophagia</taxon>
        <taxon>Cytophagales</taxon>
        <taxon>Spirosomataceae</taxon>
        <taxon>Runella</taxon>
    </lineage>
</organism>
<feature type="compositionally biased region" description="Basic and acidic residues" evidence="2">
    <location>
        <begin position="172"/>
        <end position="186"/>
    </location>
</feature>
<dbReference type="EMBL" id="CP002859">
    <property type="protein sequence ID" value="AEI51327.1"/>
    <property type="molecule type" value="Genomic_DNA"/>
</dbReference>
<evidence type="ECO:0000256" key="2">
    <source>
        <dbReference type="SAM" id="MobiDB-lite"/>
    </source>
</evidence>
<reference evidence="4" key="1">
    <citation type="submission" date="2011-06" db="EMBL/GenBank/DDBJ databases">
        <title>The complete genome of chromosome of Runella slithyformis DSM 19594.</title>
        <authorList>
            <consortium name="US DOE Joint Genome Institute (JGI-PGF)"/>
            <person name="Lucas S."/>
            <person name="Han J."/>
            <person name="Lapidus A."/>
            <person name="Bruce D."/>
            <person name="Goodwin L."/>
            <person name="Pitluck S."/>
            <person name="Peters L."/>
            <person name="Kyrpides N."/>
            <person name="Mavromatis K."/>
            <person name="Ivanova N."/>
            <person name="Ovchinnikova G."/>
            <person name="Zhang X."/>
            <person name="Misra M."/>
            <person name="Detter J.C."/>
            <person name="Tapia R."/>
            <person name="Han C."/>
            <person name="Land M."/>
            <person name="Hauser L."/>
            <person name="Markowitz V."/>
            <person name="Cheng J.-F."/>
            <person name="Hugenholtz P."/>
            <person name="Woyke T."/>
            <person name="Wu D."/>
            <person name="Tindall B."/>
            <person name="Faehrich R."/>
            <person name="Brambilla E."/>
            <person name="Klenk H.-P."/>
            <person name="Eisen J.A."/>
        </authorList>
    </citation>
    <scope>NUCLEOTIDE SEQUENCE [LARGE SCALE GENOMIC DNA]</scope>
    <source>
        <strain evidence="4">ATCC 29530 / DSM 19594 / LMG 11500 / NCIMB 11436 / LSU 4</strain>
    </source>
</reference>